<sequence length="456" mass="48776">MPSNGRRALPHNDEVRARNATIPFPFIEAVDFASDGVEPLFLTLRDAARGTHYLDVSDRGHVAIVDSLGNAMMLDHRGIHFSTNSCRFDVSFTIGGLYNQLANLSGQVCAKGGPKLIKDVDEVEDDEDADAPFGQTLFLRDQCGHPIGRHIRHYPLLQLGSSECRDVDVDDAQGRWRFDCAFPGASSEASRCRRAVRRSVANFLFVAPFAGSCPDLSTVVTTLEATSQDFLNPASLREELYARGLDAQQRADADLAVIYYEQLFEILKQALSRTRAKPPAVDAAIKQYLDAYSAASRRFDADLCRDLHAPDPPLNLTLRAGAAALPVVARFASAPPPDAPPPPRNLTVLDPSQPACCPRGSDSTFGSPGPCSYPASAILGDSGCVCGRTAAGASVAFEYTGCDNFVARCSSDADCASSGHPRHICLTGSCCGGGVCVDPYECSRNDTGLVPGPSVF</sequence>
<keyword evidence="2" id="KW-1185">Reference proteome</keyword>
<proteinExistence type="predicted"/>
<dbReference type="Proteomes" id="UP000037136">
    <property type="component" value="Unassembled WGS sequence"/>
</dbReference>
<evidence type="ECO:0000313" key="1">
    <source>
        <dbReference type="EMBL" id="PFH58271.1"/>
    </source>
</evidence>
<accession>A0A2A9PB98</accession>
<dbReference type="EMBL" id="LAZP02000308">
    <property type="protein sequence ID" value="PFH58271.1"/>
    <property type="molecule type" value="Genomic_DNA"/>
</dbReference>
<comment type="caution">
    <text evidence="1">The sequence shown here is derived from an EMBL/GenBank/DDBJ whole genome shotgun (WGS) entry which is preliminary data.</text>
</comment>
<reference evidence="1 2" key="1">
    <citation type="journal article" date="2015" name="BMC Genomics">
        <title>Gene expression during zombie ant biting behavior reflects the complexity underlying fungal parasitic behavioral manipulation.</title>
        <authorList>
            <person name="de Bekker C."/>
            <person name="Ohm R.A."/>
            <person name="Loreto R.G."/>
            <person name="Sebastian A."/>
            <person name="Albert I."/>
            <person name="Merrow M."/>
            <person name="Brachmann A."/>
            <person name="Hughes D.P."/>
        </authorList>
    </citation>
    <scope>NUCLEOTIDE SEQUENCE [LARGE SCALE GENOMIC DNA]</scope>
    <source>
        <strain evidence="1 2">SC16a</strain>
    </source>
</reference>
<protein>
    <submittedName>
        <fullName evidence="1">Uncharacterized protein</fullName>
    </submittedName>
</protein>
<dbReference type="AlphaFoldDB" id="A0A2A9PB98"/>
<name>A0A2A9PB98_OPHUN</name>
<gene>
    <name evidence="1" type="ORF">XA68_13918</name>
</gene>
<organism evidence="1 2">
    <name type="scientific">Ophiocordyceps unilateralis</name>
    <name type="common">Zombie-ant fungus</name>
    <name type="synonym">Torrubia unilateralis</name>
    <dbReference type="NCBI Taxonomy" id="268505"/>
    <lineage>
        <taxon>Eukaryota</taxon>
        <taxon>Fungi</taxon>
        <taxon>Dikarya</taxon>
        <taxon>Ascomycota</taxon>
        <taxon>Pezizomycotina</taxon>
        <taxon>Sordariomycetes</taxon>
        <taxon>Hypocreomycetidae</taxon>
        <taxon>Hypocreales</taxon>
        <taxon>Ophiocordycipitaceae</taxon>
        <taxon>Ophiocordyceps</taxon>
    </lineage>
</organism>
<dbReference type="OrthoDB" id="5394947at2759"/>
<evidence type="ECO:0000313" key="2">
    <source>
        <dbReference type="Proteomes" id="UP000037136"/>
    </source>
</evidence>
<reference evidence="1 2" key="2">
    <citation type="journal article" date="2017" name="Sci. Rep.">
        <title>Ant-infecting Ophiocordyceps genomes reveal a high diversity of potential behavioral manipulation genes and a possible major role for enterotoxins.</title>
        <authorList>
            <person name="de Bekker C."/>
            <person name="Ohm R.A."/>
            <person name="Evans H.C."/>
            <person name="Brachmann A."/>
            <person name="Hughes D.P."/>
        </authorList>
    </citation>
    <scope>NUCLEOTIDE SEQUENCE [LARGE SCALE GENOMIC DNA]</scope>
    <source>
        <strain evidence="1 2">SC16a</strain>
    </source>
</reference>